<evidence type="ECO:0000313" key="4">
    <source>
        <dbReference type="Proteomes" id="UP000008311"/>
    </source>
</evidence>
<comment type="similarity">
    <text evidence="1">Belongs to the 'GDSL' lipolytic enzyme family.</text>
</comment>
<dbReference type="Pfam" id="PF00657">
    <property type="entry name" value="Lipase_GDSL"/>
    <property type="match status" value="1"/>
</dbReference>
<evidence type="ECO:0000256" key="1">
    <source>
        <dbReference type="ARBA" id="ARBA00008668"/>
    </source>
</evidence>
<dbReference type="eggNOG" id="ENOG502RBN6">
    <property type="taxonomic scope" value="Eukaryota"/>
</dbReference>
<evidence type="ECO:0000313" key="3">
    <source>
        <dbReference type="EMBL" id="EEF28459.1"/>
    </source>
</evidence>
<sequence length="114" mass="12445">MATEYLELPLIPPSLQPGNHKFTNGVNFASGGAGALVGTYQGMVIDLNSQLSYFKNLEKQLKQKLGSTKTKALYSKAIYIFSIGSNDYAEPFLTTPLYFSTTPENSTLGWLLAT</sequence>
<keyword evidence="2" id="KW-0732">Signal</keyword>
<dbReference type="PANTHER" id="PTHR45966:SF1">
    <property type="entry name" value="GDSL ESTERASE_LIPASE 1-RELATED"/>
    <property type="match status" value="1"/>
</dbReference>
<dbReference type="GO" id="GO:0016788">
    <property type="term" value="F:hydrolase activity, acting on ester bonds"/>
    <property type="evidence" value="ECO:0007669"/>
    <property type="project" value="InterPro"/>
</dbReference>
<keyword evidence="4" id="KW-1185">Reference proteome</keyword>
<dbReference type="InterPro" id="IPR044552">
    <property type="entry name" value="GLIP1-5/GLL25"/>
</dbReference>
<dbReference type="InterPro" id="IPR001087">
    <property type="entry name" value="GDSL"/>
</dbReference>
<dbReference type="EMBL" id="EQ974633">
    <property type="protein sequence ID" value="EEF28459.1"/>
    <property type="molecule type" value="Genomic_DNA"/>
</dbReference>
<dbReference type="InParanoid" id="B9T6P8"/>
<name>B9T6P8_RICCO</name>
<proteinExistence type="inferred from homology"/>
<dbReference type="Gene3D" id="3.40.50.1110">
    <property type="entry name" value="SGNH hydrolase"/>
    <property type="match status" value="1"/>
</dbReference>
<evidence type="ECO:0000256" key="2">
    <source>
        <dbReference type="ARBA" id="ARBA00022729"/>
    </source>
</evidence>
<reference evidence="4" key="1">
    <citation type="journal article" date="2010" name="Nat. Biotechnol.">
        <title>Draft genome sequence of the oilseed species Ricinus communis.</title>
        <authorList>
            <person name="Chan A.P."/>
            <person name="Crabtree J."/>
            <person name="Zhao Q."/>
            <person name="Lorenzi H."/>
            <person name="Orvis J."/>
            <person name="Puiu D."/>
            <person name="Melake-Berhan A."/>
            <person name="Jones K.M."/>
            <person name="Redman J."/>
            <person name="Chen G."/>
            <person name="Cahoon E.B."/>
            <person name="Gedil M."/>
            <person name="Stanke M."/>
            <person name="Haas B.J."/>
            <person name="Wortman J.R."/>
            <person name="Fraser-Liggett C.M."/>
            <person name="Ravel J."/>
            <person name="Rabinowicz P.D."/>
        </authorList>
    </citation>
    <scope>NUCLEOTIDE SEQUENCE [LARGE SCALE GENOMIC DNA]</scope>
    <source>
        <strain evidence="4">cv. Hale</strain>
    </source>
</reference>
<gene>
    <name evidence="3" type="ORF">RCOM_0354020</name>
</gene>
<dbReference type="AlphaFoldDB" id="B9T6P8"/>
<protein>
    <submittedName>
        <fullName evidence="3">Uncharacterized protein</fullName>
    </submittedName>
</protein>
<accession>B9T6P8</accession>
<dbReference type="Proteomes" id="UP000008311">
    <property type="component" value="Unassembled WGS sequence"/>
</dbReference>
<dbReference type="InterPro" id="IPR036514">
    <property type="entry name" value="SGNH_hydro_sf"/>
</dbReference>
<dbReference type="PANTHER" id="PTHR45966">
    <property type="entry name" value="GDSL-LIKE LIPASE/ACYLHYDROLASE"/>
    <property type="match status" value="1"/>
</dbReference>
<dbReference type="STRING" id="3988.B9T6P8"/>
<organism evidence="3 4">
    <name type="scientific">Ricinus communis</name>
    <name type="common">Castor bean</name>
    <dbReference type="NCBI Taxonomy" id="3988"/>
    <lineage>
        <taxon>Eukaryota</taxon>
        <taxon>Viridiplantae</taxon>
        <taxon>Streptophyta</taxon>
        <taxon>Embryophyta</taxon>
        <taxon>Tracheophyta</taxon>
        <taxon>Spermatophyta</taxon>
        <taxon>Magnoliopsida</taxon>
        <taxon>eudicotyledons</taxon>
        <taxon>Gunneridae</taxon>
        <taxon>Pentapetalae</taxon>
        <taxon>rosids</taxon>
        <taxon>fabids</taxon>
        <taxon>Malpighiales</taxon>
        <taxon>Euphorbiaceae</taxon>
        <taxon>Acalyphoideae</taxon>
        <taxon>Acalypheae</taxon>
        <taxon>Ricinus</taxon>
    </lineage>
</organism>